<evidence type="ECO:0000256" key="4">
    <source>
        <dbReference type="ARBA" id="ARBA00023080"/>
    </source>
</evidence>
<evidence type="ECO:0000256" key="3">
    <source>
        <dbReference type="ARBA" id="ARBA00022801"/>
    </source>
</evidence>
<dbReference type="Proteomes" id="UP001149090">
    <property type="component" value="Unassembled WGS sequence"/>
</dbReference>
<dbReference type="PANTHER" id="PTHR11241">
    <property type="entry name" value="DEOXYURIDINE 5'-TRIPHOSPHATE NUCLEOTIDOHYDROLASE"/>
    <property type="match status" value="1"/>
</dbReference>
<keyword evidence="8" id="KW-1185">Reference proteome</keyword>
<comment type="similarity">
    <text evidence="2 5">Belongs to the dUTPase family.</text>
</comment>
<dbReference type="GO" id="GO:0006226">
    <property type="term" value="P:dUMP biosynthetic process"/>
    <property type="evidence" value="ECO:0007669"/>
    <property type="project" value="UniProtKB-UniRule"/>
</dbReference>
<comment type="cofactor">
    <cofactor evidence="5">
        <name>Mg(2+)</name>
        <dbReference type="ChEBI" id="CHEBI:18420"/>
    </cofactor>
</comment>
<dbReference type="Gene3D" id="2.70.40.10">
    <property type="match status" value="1"/>
</dbReference>
<dbReference type="SUPFAM" id="SSF51283">
    <property type="entry name" value="dUTPase-like"/>
    <property type="match status" value="1"/>
</dbReference>
<organism evidence="7 8">
    <name type="scientific">Anaeramoeba ignava</name>
    <name type="common">Anaerobic marine amoeba</name>
    <dbReference type="NCBI Taxonomy" id="1746090"/>
    <lineage>
        <taxon>Eukaryota</taxon>
        <taxon>Metamonada</taxon>
        <taxon>Anaeramoebidae</taxon>
        <taxon>Anaeramoeba</taxon>
    </lineage>
</organism>
<evidence type="ECO:0000256" key="1">
    <source>
        <dbReference type="ARBA" id="ARBA00005142"/>
    </source>
</evidence>
<keyword evidence="5" id="KW-0479">Metal-binding</keyword>
<dbReference type="InterPro" id="IPR033704">
    <property type="entry name" value="dUTPase_trimeric"/>
</dbReference>
<dbReference type="GO" id="GO:0000287">
    <property type="term" value="F:magnesium ion binding"/>
    <property type="evidence" value="ECO:0007669"/>
    <property type="project" value="UniProtKB-UniRule"/>
</dbReference>
<protein>
    <recommendedName>
        <fullName evidence="5">Deoxyuridine 5'-triphosphate nucleotidohydrolase</fullName>
        <shortName evidence="5">dUTPase</shortName>
        <ecNumber evidence="5">3.6.1.23</ecNumber>
    </recommendedName>
    <alternativeName>
        <fullName evidence="5">dUTP pyrophosphatase</fullName>
    </alternativeName>
</protein>
<evidence type="ECO:0000313" key="7">
    <source>
        <dbReference type="EMBL" id="KAJ5080715.1"/>
    </source>
</evidence>
<comment type="pathway">
    <text evidence="1 5">Pyrimidine metabolism; dUMP biosynthesis; dUMP from dCTP (dUTP route): step 2/2.</text>
</comment>
<dbReference type="PANTHER" id="PTHR11241:SF0">
    <property type="entry name" value="DEOXYURIDINE 5'-TRIPHOSPHATE NUCLEOTIDOHYDROLASE"/>
    <property type="match status" value="1"/>
</dbReference>
<dbReference type="InterPro" id="IPR008181">
    <property type="entry name" value="dUTPase"/>
</dbReference>
<name>A0A9Q0LZI8_ANAIG</name>
<evidence type="ECO:0000313" key="8">
    <source>
        <dbReference type="Proteomes" id="UP001149090"/>
    </source>
</evidence>
<dbReference type="Pfam" id="PF00692">
    <property type="entry name" value="dUTPase"/>
    <property type="match status" value="1"/>
</dbReference>
<comment type="catalytic activity">
    <reaction evidence="5">
        <text>dUTP + H2O = dUMP + diphosphate + H(+)</text>
        <dbReference type="Rhea" id="RHEA:10248"/>
        <dbReference type="ChEBI" id="CHEBI:15377"/>
        <dbReference type="ChEBI" id="CHEBI:15378"/>
        <dbReference type="ChEBI" id="CHEBI:33019"/>
        <dbReference type="ChEBI" id="CHEBI:61555"/>
        <dbReference type="ChEBI" id="CHEBI:246422"/>
        <dbReference type="EC" id="3.6.1.23"/>
    </reaction>
</comment>
<gene>
    <name evidence="7" type="ORF">M0811_13823</name>
</gene>
<evidence type="ECO:0000256" key="5">
    <source>
        <dbReference type="RuleBase" id="RU367024"/>
    </source>
</evidence>
<dbReference type="EC" id="3.6.1.23" evidence="5"/>
<evidence type="ECO:0000256" key="2">
    <source>
        <dbReference type="ARBA" id="ARBA00006581"/>
    </source>
</evidence>
<comment type="function">
    <text evidence="5">Involved in nucleotide metabolism via production of dUMP, the immediate precursor of thymidine nucleotides, and decreases the intracellular concentration of dUTP so that uracil cannot be incorporated into DNA.</text>
</comment>
<dbReference type="GO" id="GO:0046081">
    <property type="term" value="P:dUTP catabolic process"/>
    <property type="evidence" value="ECO:0007669"/>
    <property type="project" value="UniProtKB-UniRule"/>
</dbReference>
<accession>A0A9Q0LZI8</accession>
<dbReference type="AlphaFoldDB" id="A0A9Q0LZI8"/>
<keyword evidence="5" id="KW-0460">Magnesium</keyword>
<proteinExistence type="inferred from homology"/>
<dbReference type="InterPro" id="IPR036157">
    <property type="entry name" value="dUTPase-like_sf"/>
</dbReference>
<sequence>MDLNNSNEIIFYFFGLFSCNSIQNDKDLINIFIKKEDFKLVKKISKIFDSNQNINLDLNSNSNSNSNWITINLPKSMVHSLLIKTGFKENEEFISNKEIKIDHLPDNTKEELKLAFFRAIFDNYGTIEKTLKNSPICVLFLNQNINISHLPSVPFEKTPRGIEWEGVSAFDLLSCLYKNPKIYSKHNYKKYVELSNHNFQFLNSNQPKQLEFHFTKALEEAIEPQKQNGSDAGFDLWIVKKIKEQNNVHYFDTGIIVEPPFGFYFDMVARSSISKTGYILANSVGIIDSGYRGHVIVALIKLDPKFPEIQLPARIVQLIPRLFWHMNCIESKDLSQTTRNVGGFGSTHDSNENSIKK</sequence>
<comment type="caution">
    <text evidence="7">The sequence shown here is derived from an EMBL/GenBank/DDBJ whole genome shotgun (WGS) entry which is preliminary data.</text>
</comment>
<dbReference type="EMBL" id="JAPDFW010000003">
    <property type="protein sequence ID" value="KAJ5080715.1"/>
    <property type="molecule type" value="Genomic_DNA"/>
</dbReference>
<evidence type="ECO:0000259" key="6">
    <source>
        <dbReference type="Pfam" id="PF00692"/>
    </source>
</evidence>
<dbReference type="OrthoDB" id="17584at2759"/>
<reference evidence="7" key="1">
    <citation type="submission" date="2022-10" db="EMBL/GenBank/DDBJ databases">
        <title>Novel sulphate-reducing endosymbionts in the free-living metamonad Anaeramoeba.</title>
        <authorList>
            <person name="Jerlstrom-Hultqvist J."/>
            <person name="Cepicka I."/>
            <person name="Gallot-Lavallee L."/>
            <person name="Salas-Leiva D."/>
            <person name="Curtis B.A."/>
            <person name="Zahonova K."/>
            <person name="Pipaliya S."/>
            <person name="Dacks J."/>
            <person name="Roger A.J."/>
        </authorList>
    </citation>
    <scope>NUCLEOTIDE SEQUENCE</scope>
    <source>
        <strain evidence="7">BMAN</strain>
    </source>
</reference>
<dbReference type="CDD" id="cd07557">
    <property type="entry name" value="trimeric_dUTPase"/>
    <property type="match status" value="1"/>
</dbReference>
<dbReference type="InterPro" id="IPR029054">
    <property type="entry name" value="dUTPase-like"/>
</dbReference>
<keyword evidence="4 5" id="KW-0546">Nucleotide metabolism</keyword>
<dbReference type="GO" id="GO:0004170">
    <property type="term" value="F:dUTP diphosphatase activity"/>
    <property type="evidence" value="ECO:0007669"/>
    <property type="project" value="UniProtKB-UniRule"/>
</dbReference>
<feature type="domain" description="dUTPase-like" evidence="6">
    <location>
        <begin position="221"/>
        <end position="347"/>
    </location>
</feature>
<keyword evidence="3 5" id="KW-0378">Hydrolase</keyword>